<keyword evidence="6 7" id="KW-0012">Acyltransferase</keyword>
<keyword evidence="2 7" id="KW-0441">Lipid A biosynthesis</keyword>
<proteinExistence type="inferred from homology"/>
<keyword evidence="4 7" id="KW-0677">Repeat</keyword>
<dbReference type="CDD" id="cd03352">
    <property type="entry name" value="LbH_LpxD"/>
    <property type="match status" value="1"/>
</dbReference>
<dbReference type="PANTHER" id="PTHR43378:SF2">
    <property type="entry name" value="UDP-3-O-ACYLGLUCOSAMINE N-ACYLTRANSFERASE 1, MITOCHONDRIAL-RELATED"/>
    <property type="match status" value="1"/>
</dbReference>
<organism evidence="9 10">
    <name type="scientific">Synoicihabitans lomoniglobus</name>
    <dbReference type="NCBI Taxonomy" id="2909285"/>
    <lineage>
        <taxon>Bacteria</taxon>
        <taxon>Pseudomonadati</taxon>
        <taxon>Verrucomicrobiota</taxon>
        <taxon>Opitutia</taxon>
        <taxon>Opitutales</taxon>
        <taxon>Opitutaceae</taxon>
        <taxon>Synoicihabitans</taxon>
    </lineage>
</organism>
<dbReference type="PROSITE" id="PS00101">
    <property type="entry name" value="HEXAPEP_TRANSFERASES"/>
    <property type="match status" value="1"/>
</dbReference>
<dbReference type="PANTHER" id="PTHR43378">
    <property type="entry name" value="UDP-3-O-ACYLGLUCOSAMINE N-ACYLTRANSFERASE"/>
    <property type="match status" value="1"/>
</dbReference>
<dbReference type="KEGG" id="slom:PXH66_04110"/>
<keyword evidence="3 7" id="KW-0808">Transferase</keyword>
<evidence type="ECO:0000256" key="7">
    <source>
        <dbReference type="HAMAP-Rule" id="MF_00523"/>
    </source>
</evidence>
<feature type="active site" description="Proton acceptor" evidence="7">
    <location>
        <position position="245"/>
    </location>
</feature>
<evidence type="ECO:0000256" key="1">
    <source>
        <dbReference type="ARBA" id="ARBA00022516"/>
    </source>
</evidence>
<keyword evidence="5 7" id="KW-0443">Lipid metabolism</keyword>
<dbReference type="SUPFAM" id="SSF51161">
    <property type="entry name" value="Trimeric LpxA-like enzymes"/>
    <property type="match status" value="1"/>
</dbReference>
<evidence type="ECO:0000313" key="10">
    <source>
        <dbReference type="Proteomes" id="UP001218638"/>
    </source>
</evidence>
<keyword evidence="1 7" id="KW-0444">Lipid biosynthesis</keyword>
<dbReference type="Proteomes" id="UP001218638">
    <property type="component" value="Chromosome"/>
</dbReference>
<comment type="subunit">
    <text evidence="7">Homotrimer.</text>
</comment>
<dbReference type="InterPro" id="IPR007691">
    <property type="entry name" value="LpxD"/>
</dbReference>
<dbReference type="InterPro" id="IPR018357">
    <property type="entry name" value="Hexapep_transf_CS"/>
</dbReference>
<dbReference type="Pfam" id="PF04613">
    <property type="entry name" value="LpxD"/>
    <property type="match status" value="1"/>
</dbReference>
<name>A0AAF0CQ73_9BACT</name>
<gene>
    <name evidence="7 9" type="primary">lpxD</name>
    <name evidence="9" type="ORF">PXH66_04110</name>
</gene>
<dbReference type="RefSeq" id="WP_330931223.1">
    <property type="nucleotide sequence ID" value="NZ_CP119075.1"/>
</dbReference>
<evidence type="ECO:0000256" key="6">
    <source>
        <dbReference type="ARBA" id="ARBA00023315"/>
    </source>
</evidence>
<evidence type="ECO:0000256" key="2">
    <source>
        <dbReference type="ARBA" id="ARBA00022556"/>
    </source>
</evidence>
<accession>A0AAF0CQ73</accession>
<dbReference type="GO" id="GO:0016410">
    <property type="term" value="F:N-acyltransferase activity"/>
    <property type="evidence" value="ECO:0007669"/>
    <property type="project" value="InterPro"/>
</dbReference>
<dbReference type="EMBL" id="CP119075">
    <property type="protein sequence ID" value="WED66033.1"/>
    <property type="molecule type" value="Genomic_DNA"/>
</dbReference>
<reference evidence="9" key="1">
    <citation type="submission" date="2023-03" db="EMBL/GenBank/DDBJ databases">
        <title>Lomoglobus Profundus gen. nov., sp. nov., a novel member of the phylum Verrucomicrobia, isolated from deep-marine sediment of South China Sea.</title>
        <authorList>
            <person name="Ahmad T."/>
            <person name="Ishaq S.E."/>
            <person name="Wang F."/>
        </authorList>
    </citation>
    <scope>NUCLEOTIDE SEQUENCE</scope>
    <source>
        <strain evidence="9">LMO-M01</strain>
    </source>
</reference>
<comment type="catalytic activity">
    <reaction evidence="7">
        <text>a UDP-3-O-[(3R)-3-hydroxyacyl]-alpha-D-glucosamine + a (3R)-hydroxyacyl-[ACP] = a UDP-2-N,3-O-bis[(3R)-3-hydroxyacyl]-alpha-D-glucosamine + holo-[ACP] + H(+)</text>
        <dbReference type="Rhea" id="RHEA:53836"/>
        <dbReference type="Rhea" id="RHEA-COMP:9685"/>
        <dbReference type="Rhea" id="RHEA-COMP:9945"/>
        <dbReference type="ChEBI" id="CHEBI:15378"/>
        <dbReference type="ChEBI" id="CHEBI:64479"/>
        <dbReference type="ChEBI" id="CHEBI:78827"/>
        <dbReference type="ChEBI" id="CHEBI:137740"/>
        <dbReference type="ChEBI" id="CHEBI:137748"/>
        <dbReference type="EC" id="2.3.1.191"/>
    </reaction>
</comment>
<dbReference type="GO" id="GO:0009245">
    <property type="term" value="P:lipid A biosynthetic process"/>
    <property type="evidence" value="ECO:0007669"/>
    <property type="project" value="UniProtKB-UniRule"/>
</dbReference>
<dbReference type="GO" id="GO:0103118">
    <property type="term" value="F:UDP-3-O-[(3R)-3-hydroxyacyl]-glucosamine N-acyltransferase activity"/>
    <property type="evidence" value="ECO:0007669"/>
    <property type="project" value="UniProtKB-EC"/>
</dbReference>
<protein>
    <recommendedName>
        <fullName evidence="7">UDP-3-O-acylglucosamine N-acyltransferase</fullName>
        <ecNumber evidence="7">2.3.1.191</ecNumber>
    </recommendedName>
</protein>
<dbReference type="InterPro" id="IPR020573">
    <property type="entry name" value="UDP_GlcNAc_AcTrfase_non-rep"/>
</dbReference>
<dbReference type="HAMAP" id="MF_00523">
    <property type="entry name" value="LpxD"/>
    <property type="match status" value="1"/>
</dbReference>
<sequence length="351" mass="36646">MQISFRLDELVAMVSPVEVRGAYAGTIGRIAALDDAEVGSLSFLGNSKYRSSVATSRASVILVPTDYVGEPGPDQCHLVVAQPSVALALVCARIEHSLWPRPTPGVHPSAVVAPDATISSSATVGPLCVIESGAHVGDRSHLQAQVFVGRNARVGGDCWLAPSSYVATECELGDRVRVHAGTVIGSDGFGYEFVDGQHAKVPQVGTVVVEADVEIGANCTIDRARFNRTVIGQGTKLDNQVQIGHNVVVGRHCILCGMVGVSGSTTIGDYAVIGGQAGLAGHLTVGKGAKIGGQAAVTSDIDPGIFVNGSPALPYQLERRLLVLNRRLPDLFKKVESLAAQIDELKKASDL</sequence>
<dbReference type="AlphaFoldDB" id="A0AAF0CQ73"/>
<evidence type="ECO:0000256" key="5">
    <source>
        <dbReference type="ARBA" id="ARBA00023098"/>
    </source>
</evidence>
<feature type="domain" description="UDP-3-O-[3-hydroxymyristoyl] glucosamine N-acyltransferase non-repeat region" evidence="8">
    <location>
        <begin position="27"/>
        <end position="91"/>
    </location>
</feature>
<evidence type="ECO:0000256" key="3">
    <source>
        <dbReference type="ARBA" id="ARBA00022679"/>
    </source>
</evidence>
<dbReference type="NCBIfam" id="TIGR01853">
    <property type="entry name" value="lipid_A_lpxD"/>
    <property type="match status" value="1"/>
</dbReference>
<comment type="function">
    <text evidence="7">Catalyzes the N-acylation of UDP-3-O-acylglucosamine using 3-hydroxyacyl-ACP as the acyl donor. Is involved in the biosynthesis of lipid A, a phosphorylated glycolipid that anchors the lipopolysaccharide to the outer membrane of the cell.</text>
</comment>
<keyword evidence="10" id="KW-1185">Reference proteome</keyword>
<comment type="similarity">
    <text evidence="7">Belongs to the transferase hexapeptide repeat family. LpxD subfamily.</text>
</comment>
<dbReference type="InterPro" id="IPR011004">
    <property type="entry name" value="Trimer_LpxA-like_sf"/>
</dbReference>
<dbReference type="Pfam" id="PF00132">
    <property type="entry name" value="Hexapep"/>
    <property type="match status" value="2"/>
</dbReference>
<dbReference type="InterPro" id="IPR001451">
    <property type="entry name" value="Hexapep"/>
</dbReference>
<dbReference type="Gene3D" id="2.160.10.10">
    <property type="entry name" value="Hexapeptide repeat proteins"/>
    <property type="match status" value="1"/>
</dbReference>
<evidence type="ECO:0000313" key="9">
    <source>
        <dbReference type="EMBL" id="WED66033.1"/>
    </source>
</evidence>
<dbReference type="EC" id="2.3.1.191" evidence="7"/>
<dbReference type="GO" id="GO:0016020">
    <property type="term" value="C:membrane"/>
    <property type="evidence" value="ECO:0007669"/>
    <property type="project" value="GOC"/>
</dbReference>
<evidence type="ECO:0000256" key="4">
    <source>
        <dbReference type="ARBA" id="ARBA00022737"/>
    </source>
</evidence>
<comment type="pathway">
    <text evidence="7">Bacterial outer membrane biogenesis; LPS lipid A biosynthesis.</text>
</comment>
<dbReference type="Gene3D" id="3.40.1390.10">
    <property type="entry name" value="MurE/MurF, N-terminal domain"/>
    <property type="match status" value="1"/>
</dbReference>
<dbReference type="NCBIfam" id="NF002060">
    <property type="entry name" value="PRK00892.1"/>
    <property type="match status" value="1"/>
</dbReference>
<evidence type="ECO:0000259" key="8">
    <source>
        <dbReference type="Pfam" id="PF04613"/>
    </source>
</evidence>